<dbReference type="Proteomes" id="UP001174936">
    <property type="component" value="Unassembled WGS sequence"/>
</dbReference>
<accession>A0AA40CIC7</accession>
<evidence type="ECO:0000313" key="2">
    <source>
        <dbReference type="Proteomes" id="UP001174936"/>
    </source>
</evidence>
<organism evidence="1 2">
    <name type="scientific">Cercophora newfieldiana</name>
    <dbReference type="NCBI Taxonomy" id="92897"/>
    <lineage>
        <taxon>Eukaryota</taxon>
        <taxon>Fungi</taxon>
        <taxon>Dikarya</taxon>
        <taxon>Ascomycota</taxon>
        <taxon>Pezizomycotina</taxon>
        <taxon>Sordariomycetes</taxon>
        <taxon>Sordariomycetidae</taxon>
        <taxon>Sordariales</taxon>
        <taxon>Lasiosphaeriaceae</taxon>
        <taxon>Cercophora</taxon>
    </lineage>
</organism>
<dbReference type="AlphaFoldDB" id="A0AA40CIC7"/>
<reference evidence="1" key="1">
    <citation type="submission" date="2023-06" db="EMBL/GenBank/DDBJ databases">
        <title>Genome-scale phylogeny and comparative genomics of the fungal order Sordariales.</title>
        <authorList>
            <consortium name="Lawrence Berkeley National Laboratory"/>
            <person name="Hensen N."/>
            <person name="Bonometti L."/>
            <person name="Westerberg I."/>
            <person name="Brannstrom I.O."/>
            <person name="Guillou S."/>
            <person name="Cros-Aarteil S."/>
            <person name="Calhoun S."/>
            <person name="Haridas S."/>
            <person name="Kuo A."/>
            <person name="Mondo S."/>
            <person name="Pangilinan J."/>
            <person name="Riley R."/>
            <person name="Labutti K."/>
            <person name="Andreopoulos B."/>
            <person name="Lipzen A."/>
            <person name="Chen C."/>
            <person name="Yanf M."/>
            <person name="Daum C."/>
            <person name="Ng V."/>
            <person name="Clum A."/>
            <person name="Steindorff A."/>
            <person name="Ohm R."/>
            <person name="Martin F."/>
            <person name="Silar P."/>
            <person name="Natvig D."/>
            <person name="Lalanne C."/>
            <person name="Gautier V."/>
            <person name="Ament-Velasquez S.L."/>
            <person name="Kruys A."/>
            <person name="Hutchinson M.I."/>
            <person name="Powell A.J."/>
            <person name="Barry K."/>
            <person name="Miller A.N."/>
            <person name="Grigoriev I.V."/>
            <person name="Debuchy R."/>
            <person name="Gladieux P."/>
            <person name="Thoren M.H."/>
            <person name="Johannesson H."/>
        </authorList>
    </citation>
    <scope>NUCLEOTIDE SEQUENCE</scope>
    <source>
        <strain evidence="1">SMH2532-1</strain>
    </source>
</reference>
<comment type="caution">
    <text evidence="1">The sequence shown here is derived from an EMBL/GenBank/DDBJ whole genome shotgun (WGS) entry which is preliminary data.</text>
</comment>
<proteinExistence type="predicted"/>
<protein>
    <submittedName>
        <fullName evidence="1">Uncharacterized protein</fullName>
    </submittedName>
</protein>
<gene>
    <name evidence="1" type="ORF">B0T16DRAFT_462354</name>
</gene>
<keyword evidence="2" id="KW-1185">Reference proteome</keyword>
<name>A0AA40CIC7_9PEZI</name>
<dbReference type="EMBL" id="JAULSV010000007">
    <property type="protein sequence ID" value="KAK0638588.1"/>
    <property type="molecule type" value="Genomic_DNA"/>
</dbReference>
<evidence type="ECO:0000313" key="1">
    <source>
        <dbReference type="EMBL" id="KAK0638588.1"/>
    </source>
</evidence>
<sequence>MDSRISTGFNNTGRLFAYESYASNLNRYTSRTLGNQGDVLRAIAGIMRRDSEMMQSSMLEGLPVRAIETFMSFSGHNLRRRPGFPSYSWAGWIGGVEVLIDPKFSLVPCDLVWIFWYKLSPGSLMAERVWEEDSDTAIFNDIVRDNGRGISSFLFSGLGLSTSQKEPTFTYNGPSLSYPLLQFWTASVFLKVSDVDVFNQSADLTGSDGAVCGHVLFDGYEETTFFDDNEQFELLLICGGGSILPEGEPSTPNSDTEEFEWYIFSGGGAMLPGGDPSKPKSYLEYYRVIVIEWMASGVAERRGIGRIGKEAVAKSFAPGPVWEEILLG</sequence>